<dbReference type="PANTHER" id="PTHR43861:SF6">
    <property type="entry name" value="METHYLTRANSFERASE TYPE 11"/>
    <property type="match status" value="1"/>
</dbReference>
<dbReference type="SUPFAM" id="SSF53335">
    <property type="entry name" value="S-adenosyl-L-methionine-dependent methyltransferases"/>
    <property type="match status" value="1"/>
</dbReference>
<dbReference type="CDD" id="cd02440">
    <property type="entry name" value="AdoMet_MTases"/>
    <property type="match status" value="1"/>
</dbReference>
<dbReference type="AlphaFoldDB" id="A0A0G0LPW8"/>
<sequence length="236" mass="26509">MTNSEEIKRLEKIAEHFSMLKGVNGKLEKYRIKTVMENAIGRTILDVGCADGVMAKSLSGKFSVTGIDGSVRLIKRAKKIAPKAKFICTLFEDFETPVKFDNVVLSFILEHVEKPQELLGLSKTWVKKDGRIIILVPNANSLHRMIGKAIGIIDNLAELGTTDITQGHRRIYDLVSLKKEIEKVNLKIVKTGGYFIKPLSEAQMISWSDDLLNAFYEVSRSMPAKYCAEIYAICRK</sequence>
<accession>A0A0G0LPW8</accession>
<dbReference type="PANTHER" id="PTHR43861">
    <property type="entry name" value="TRANS-ACONITATE 2-METHYLTRANSFERASE-RELATED"/>
    <property type="match status" value="1"/>
</dbReference>
<evidence type="ECO:0000313" key="1">
    <source>
        <dbReference type="EMBL" id="KKQ90030.1"/>
    </source>
</evidence>
<dbReference type="EMBL" id="LBVP01000003">
    <property type="protein sequence ID" value="KKQ90030.1"/>
    <property type="molecule type" value="Genomic_DNA"/>
</dbReference>
<evidence type="ECO:0000313" key="2">
    <source>
        <dbReference type="Proteomes" id="UP000034893"/>
    </source>
</evidence>
<dbReference type="Pfam" id="PF13489">
    <property type="entry name" value="Methyltransf_23"/>
    <property type="match status" value="1"/>
</dbReference>
<dbReference type="InterPro" id="IPR029063">
    <property type="entry name" value="SAM-dependent_MTases_sf"/>
</dbReference>
<name>A0A0G0LPW8_9BACT</name>
<organism evidence="1 2">
    <name type="scientific">Candidatus Curtissbacteria bacterium GW2011_GWC2_38_9</name>
    <dbReference type="NCBI Taxonomy" id="1618414"/>
    <lineage>
        <taxon>Bacteria</taxon>
        <taxon>Candidatus Curtissiibacteriota</taxon>
    </lineage>
</organism>
<protein>
    <recommendedName>
        <fullName evidence="3">Methyltransferase type 11</fullName>
    </recommendedName>
</protein>
<evidence type="ECO:0008006" key="3">
    <source>
        <dbReference type="Google" id="ProtNLM"/>
    </source>
</evidence>
<proteinExistence type="predicted"/>
<gene>
    <name evidence="1" type="ORF">UT12_C0003G0011</name>
</gene>
<dbReference type="Proteomes" id="UP000034893">
    <property type="component" value="Unassembled WGS sequence"/>
</dbReference>
<comment type="caution">
    <text evidence="1">The sequence shown here is derived from an EMBL/GenBank/DDBJ whole genome shotgun (WGS) entry which is preliminary data.</text>
</comment>
<dbReference type="Gene3D" id="3.40.50.150">
    <property type="entry name" value="Vaccinia Virus protein VP39"/>
    <property type="match status" value="1"/>
</dbReference>
<reference evidence="1 2" key="1">
    <citation type="journal article" date="2015" name="Nature">
        <title>rRNA introns, odd ribosomes, and small enigmatic genomes across a large radiation of phyla.</title>
        <authorList>
            <person name="Brown C.T."/>
            <person name="Hug L.A."/>
            <person name="Thomas B.C."/>
            <person name="Sharon I."/>
            <person name="Castelle C.J."/>
            <person name="Singh A."/>
            <person name="Wilkins M.J."/>
            <person name="Williams K.H."/>
            <person name="Banfield J.F."/>
        </authorList>
    </citation>
    <scope>NUCLEOTIDE SEQUENCE [LARGE SCALE GENOMIC DNA]</scope>
</reference>